<reference evidence="1" key="1">
    <citation type="submission" date="2014-09" db="EMBL/GenBank/DDBJ databases">
        <authorList>
            <person name="Magalhaes I.L.F."/>
            <person name="Oliveira U."/>
            <person name="Santos F.R."/>
            <person name="Vidigal T.H.D.A."/>
            <person name="Brescovit A.D."/>
            <person name="Santos A.J."/>
        </authorList>
    </citation>
    <scope>NUCLEOTIDE SEQUENCE</scope>
    <source>
        <tissue evidence="1">Shoot tissue taken approximately 20 cm above the soil surface</tissue>
    </source>
</reference>
<dbReference type="EMBL" id="GBRH01268096">
    <property type="protein sequence ID" value="JAD29799.1"/>
    <property type="molecule type" value="Transcribed_RNA"/>
</dbReference>
<evidence type="ECO:0000313" key="1">
    <source>
        <dbReference type="EMBL" id="JAD29799.1"/>
    </source>
</evidence>
<name>A0A0A8YS84_ARUDO</name>
<dbReference type="AlphaFoldDB" id="A0A0A8YS84"/>
<proteinExistence type="predicted"/>
<organism evidence="1">
    <name type="scientific">Arundo donax</name>
    <name type="common">Giant reed</name>
    <name type="synonym">Donax arundinaceus</name>
    <dbReference type="NCBI Taxonomy" id="35708"/>
    <lineage>
        <taxon>Eukaryota</taxon>
        <taxon>Viridiplantae</taxon>
        <taxon>Streptophyta</taxon>
        <taxon>Embryophyta</taxon>
        <taxon>Tracheophyta</taxon>
        <taxon>Spermatophyta</taxon>
        <taxon>Magnoliopsida</taxon>
        <taxon>Liliopsida</taxon>
        <taxon>Poales</taxon>
        <taxon>Poaceae</taxon>
        <taxon>PACMAD clade</taxon>
        <taxon>Arundinoideae</taxon>
        <taxon>Arundineae</taxon>
        <taxon>Arundo</taxon>
    </lineage>
</organism>
<protein>
    <submittedName>
        <fullName evidence="1">Uncharacterized protein</fullName>
    </submittedName>
</protein>
<accession>A0A0A8YS84</accession>
<reference evidence="1" key="2">
    <citation type="journal article" date="2015" name="Data Brief">
        <title>Shoot transcriptome of the giant reed, Arundo donax.</title>
        <authorList>
            <person name="Barrero R.A."/>
            <person name="Guerrero F.D."/>
            <person name="Moolhuijzen P."/>
            <person name="Goolsby J.A."/>
            <person name="Tidwell J."/>
            <person name="Bellgard S.E."/>
            <person name="Bellgard M.I."/>
        </authorList>
    </citation>
    <scope>NUCLEOTIDE SEQUENCE</scope>
    <source>
        <tissue evidence="1">Shoot tissue taken approximately 20 cm above the soil surface</tissue>
    </source>
</reference>
<sequence length="77" mass="9111">MVPKFARSVQRGPRTSRVYKSKGGFSFLLDSRDPLSLIPTEEIIKREGKRRRMERNCHIRVRSTKITYQLRDNFEAV</sequence>